<dbReference type="Proteomes" id="UP000034103">
    <property type="component" value="Chromosome"/>
</dbReference>
<reference evidence="1 2" key="1">
    <citation type="journal article" date="2015" name="Genome Announc.">
        <title>Complete Genome Sequence of Microcystis aeruginosa NIES-2549, a Bloom-Forming Cyanobacterium from Lake Kasumigaura, Japan.</title>
        <authorList>
            <person name="Yamaguchi H."/>
            <person name="Suzuki S."/>
            <person name="Tanabe Y."/>
            <person name="Osana Y."/>
            <person name="Shimura Y."/>
            <person name="Ishida K."/>
            <person name="Kawachi M."/>
        </authorList>
    </citation>
    <scope>NUCLEOTIDE SEQUENCE [LARGE SCALE GENOMIC DNA]</scope>
    <source>
        <strain evidence="1 2">NIES-2549</strain>
    </source>
</reference>
<evidence type="ECO:0000313" key="1">
    <source>
        <dbReference type="EMBL" id="AKE65988.1"/>
    </source>
</evidence>
<proteinExistence type="predicted"/>
<evidence type="ECO:0000313" key="2">
    <source>
        <dbReference type="Proteomes" id="UP000034103"/>
    </source>
</evidence>
<gene>
    <name evidence="1" type="ORF">MYAER_3652</name>
</gene>
<dbReference type="AlphaFoldDB" id="A0A0F6RNA7"/>
<dbReference type="EMBL" id="CP011304">
    <property type="protein sequence ID" value="AKE65988.1"/>
    <property type="molecule type" value="Genomic_DNA"/>
</dbReference>
<organism evidence="1 2">
    <name type="scientific">Microcystis aeruginosa NIES-2549</name>
    <dbReference type="NCBI Taxonomy" id="1641812"/>
    <lineage>
        <taxon>Bacteria</taxon>
        <taxon>Bacillati</taxon>
        <taxon>Cyanobacteriota</taxon>
        <taxon>Cyanophyceae</taxon>
        <taxon>Oscillatoriophycideae</taxon>
        <taxon>Chroococcales</taxon>
        <taxon>Microcystaceae</taxon>
        <taxon>Microcystis</taxon>
    </lineage>
</organism>
<dbReference type="PATRIC" id="fig|1641812.3.peg.3774"/>
<accession>A0A0F6RNA7</accession>
<dbReference type="HOGENOM" id="CLU_209764_0_0_3"/>
<sequence>MFQSLIGFKINWNVSSDEEAVVFYEFQSLIGFKINWNSGSKELGLRCKSFNP</sequence>
<name>A0A0F6RNA7_MICAE</name>
<protein>
    <submittedName>
        <fullName evidence="1">Uncharacterized protein</fullName>
    </submittedName>
</protein>